<keyword evidence="2" id="KW-1185">Reference proteome</keyword>
<evidence type="ECO:0008006" key="3">
    <source>
        <dbReference type="Google" id="ProtNLM"/>
    </source>
</evidence>
<proteinExistence type="predicted"/>
<evidence type="ECO:0000313" key="2">
    <source>
        <dbReference type="Proteomes" id="UP001163156"/>
    </source>
</evidence>
<accession>A0ABY6MFP6</accession>
<gene>
    <name evidence="1" type="ORF">OM944_18580</name>
</gene>
<reference evidence="1" key="1">
    <citation type="submission" date="2022-10" db="EMBL/GenBank/DDBJ databases">
        <title>Algoriphagus sp. a novel bacteria isolate from halophytes salicornia europaea.</title>
        <authorList>
            <person name="Peng Y."/>
            <person name="Jiang L."/>
            <person name="Lee J."/>
        </authorList>
    </citation>
    <scope>NUCLEOTIDE SEQUENCE</scope>
    <source>
        <strain evidence="1">TR-M5</strain>
    </source>
</reference>
<protein>
    <recommendedName>
        <fullName evidence="3">Tetratricopeptide repeat protein</fullName>
    </recommendedName>
</protein>
<dbReference type="EMBL" id="CP110226">
    <property type="protein sequence ID" value="UZD22643.1"/>
    <property type="molecule type" value="Genomic_DNA"/>
</dbReference>
<sequence>MNIEQLKKDIIPPELMLKLYGDIPDSEVEAKIELLDDFLEKVRDSYDEDVFKVLRSNQLAVLLWMAKRYQEVITHAEEVVHLLAPEDYPTYYFLSADLLIKCNFILSKYEKAEKWARLALENHQHSSVISNLHILNNYADVRLATNKPLDKKYSPLIQSIIDEYGFPEKLNDPLETIKSMEARHKYWNRQLSELILINRSDPPEYLKELENYKNSCEIEWYRNYAQKAINSLKNKK</sequence>
<dbReference type="InterPro" id="IPR011990">
    <property type="entry name" value="TPR-like_helical_dom_sf"/>
</dbReference>
<organism evidence="1 2">
    <name type="scientific">Algoriphagus halophytocola</name>
    <dbReference type="NCBI Taxonomy" id="2991499"/>
    <lineage>
        <taxon>Bacteria</taxon>
        <taxon>Pseudomonadati</taxon>
        <taxon>Bacteroidota</taxon>
        <taxon>Cytophagia</taxon>
        <taxon>Cytophagales</taxon>
        <taxon>Cyclobacteriaceae</taxon>
        <taxon>Algoriphagus</taxon>
    </lineage>
</organism>
<name>A0ABY6MFP6_9BACT</name>
<evidence type="ECO:0000313" key="1">
    <source>
        <dbReference type="EMBL" id="UZD22643.1"/>
    </source>
</evidence>
<dbReference type="Gene3D" id="1.25.40.10">
    <property type="entry name" value="Tetratricopeptide repeat domain"/>
    <property type="match status" value="1"/>
</dbReference>
<dbReference type="RefSeq" id="WP_264809164.1">
    <property type="nucleotide sequence ID" value="NZ_CP110226.1"/>
</dbReference>
<dbReference type="SUPFAM" id="SSF48452">
    <property type="entry name" value="TPR-like"/>
    <property type="match status" value="1"/>
</dbReference>
<dbReference type="Proteomes" id="UP001163156">
    <property type="component" value="Chromosome"/>
</dbReference>